<sequence>MNFLEIAQYMACAVFLTIAVIHWLVWLRAHREIVHLLFAVTSAAAGANAIAEAVMYRADSIDAMSSALRWYVATSGCWAVATVCFIVSYTSIGRIGRYVAATIVAACLIAMVLNVFSPASFLYTELTGLREITLPWGERLWLAIGEDNPWRLASELAFVVIIGLVADGCYHLWQREERRRAIIFAAAVMVFMLCFGTHAFFVDTGRLDSPYLSTYGFLALVGFTSYDLAGEVMRTSELSSKLAQRESDLRTAVADERNRIAGELHDSVTQTLFSTAAIADALPEVWRRKPDEAMRGLEELKHLTRGALAEMRTLLLELHPATLLEKDLETLLRQLADSMTERTRIPIQLEIDGKMHFPEEVQIAFYRVAQESLNNISRHAHATKVWLSLVCDAPNATLTIRDDGSGFEVATDAAGMGLAIMRERVAAIAGELNVHSESKRGTTITLRWNRHSRIGGDDDN</sequence>
<feature type="transmembrane region" description="Helical" evidence="4">
    <location>
        <begin position="68"/>
        <end position="88"/>
    </location>
</feature>
<keyword evidence="3" id="KW-0902">Two-component regulatory system</keyword>
<dbReference type="EC" id="2.7.13.3" evidence="6"/>
<proteinExistence type="predicted"/>
<dbReference type="Pfam" id="PF07730">
    <property type="entry name" value="HisKA_3"/>
    <property type="match status" value="1"/>
</dbReference>
<dbReference type="PANTHER" id="PTHR24421:SF61">
    <property type="entry name" value="OXYGEN SENSOR HISTIDINE KINASE NREB"/>
    <property type="match status" value="1"/>
</dbReference>
<dbReference type="InterPro" id="IPR003594">
    <property type="entry name" value="HATPase_dom"/>
</dbReference>
<dbReference type="InterPro" id="IPR050482">
    <property type="entry name" value="Sensor_HK_TwoCompSys"/>
</dbReference>
<evidence type="ECO:0000256" key="4">
    <source>
        <dbReference type="SAM" id="Phobius"/>
    </source>
</evidence>
<organism evidence="6 7">
    <name type="scientific">Novipirellula artificiosorum</name>
    <dbReference type="NCBI Taxonomy" id="2528016"/>
    <lineage>
        <taxon>Bacteria</taxon>
        <taxon>Pseudomonadati</taxon>
        <taxon>Planctomycetota</taxon>
        <taxon>Planctomycetia</taxon>
        <taxon>Pirellulales</taxon>
        <taxon>Pirellulaceae</taxon>
        <taxon>Novipirellula</taxon>
    </lineage>
</organism>
<evidence type="ECO:0000256" key="1">
    <source>
        <dbReference type="ARBA" id="ARBA00022679"/>
    </source>
</evidence>
<dbReference type="Gene3D" id="3.30.565.10">
    <property type="entry name" value="Histidine kinase-like ATPase, C-terminal domain"/>
    <property type="match status" value="1"/>
</dbReference>
<feature type="transmembrane region" description="Helical" evidence="4">
    <location>
        <begin position="95"/>
        <end position="116"/>
    </location>
</feature>
<keyword evidence="1 6" id="KW-0808">Transferase</keyword>
<dbReference type="InterPro" id="IPR005467">
    <property type="entry name" value="His_kinase_dom"/>
</dbReference>
<evidence type="ECO:0000313" key="6">
    <source>
        <dbReference type="EMBL" id="TWU28879.1"/>
    </source>
</evidence>
<dbReference type="RefSeq" id="WP_146531483.1">
    <property type="nucleotide sequence ID" value="NZ_SJPV01000027.1"/>
</dbReference>
<evidence type="ECO:0000313" key="7">
    <source>
        <dbReference type="Proteomes" id="UP000319143"/>
    </source>
</evidence>
<feature type="transmembrane region" description="Helical" evidence="4">
    <location>
        <begin position="182"/>
        <end position="200"/>
    </location>
</feature>
<feature type="transmembrane region" description="Helical" evidence="4">
    <location>
        <begin position="6"/>
        <end position="26"/>
    </location>
</feature>
<dbReference type="AlphaFoldDB" id="A0A5C6D1U5"/>
<reference evidence="6 7" key="1">
    <citation type="submission" date="2019-02" db="EMBL/GenBank/DDBJ databases">
        <title>Deep-cultivation of Planctomycetes and their phenomic and genomic characterization uncovers novel biology.</title>
        <authorList>
            <person name="Wiegand S."/>
            <person name="Jogler M."/>
            <person name="Boedeker C."/>
            <person name="Pinto D."/>
            <person name="Vollmers J."/>
            <person name="Rivas-Marin E."/>
            <person name="Kohn T."/>
            <person name="Peeters S.H."/>
            <person name="Heuer A."/>
            <person name="Rast P."/>
            <person name="Oberbeckmann S."/>
            <person name="Bunk B."/>
            <person name="Jeske O."/>
            <person name="Meyerdierks A."/>
            <person name="Storesund J.E."/>
            <person name="Kallscheuer N."/>
            <person name="Luecker S."/>
            <person name="Lage O.M."/>
            <person name="Pohl T."/>
            <person name="Merkel B.J."/>
            <person name="Hornburger P."/>
            <person name="Mueller R.-W."/>
            <person name="Bruemmer F."/>
            <person name="Labrenz M."/>
            <person name="Spormann A.M."/>
            <person name="Op Den Camp H."/>
            <person name="Overmann J."/>
            <person name="Amann R."/>
            <person name="Jetten M.S.M."/>
            <person name="Mascher T."/>
            <person name="Medema M.H."/>
            <person name="Devos D.P."/>
            <person name="Kaster A.-K."/>
            <person name="Ovreas L."/>
            <person name="Rohde M."/>
            <person name="Galperin M.Y."/>
            <person name="Jogler C."/>
        </authorList>
    </citation>
    <scope>NUCLEOTIDE SEQUENCE [LARGE SCALE GENOMIC DNA]</scope>
    <source>
        <strain evidence="6 7">Poly41</strain>
    </source>
</reference>
<evidence type="ECO:0000256" key="2">
    <source>
        <dbReference type="ARBA" id="ARBA00022777"/>
    </source>
</evidence>
<dbReference type="GO" id="GO:0000155">
    <property type="term" value="F:phosphorelay sensor kinase activity"/>
    <property type="evidence" value="ECO:0007669"/>
    <property type="project" value="InterPro"/>
</dbReference>
<comment type="caution">
    <text evidence="6">The sequence shown here is derived from an EMBL/GenBank/DDBJ whole genome shotgun (WGS) entry which is preliminary data.</text>
</comment>
<feature type="transmembrane region" description="Helical" evidence="4">
    <location>
        <begin position="150"/>
        <end position="170"/>
    </location>
</feature>
<dbReference type="GO" id="GO:0016020">
    <property type="term" value="C:membrane"/>
    <property type="evidence" value="ECO:0007669"/>
    <property type="project" value="InterPro"/>
</dbReference>
<feature type="transmembrane region" description="Helical" evidence="4">
    <location>
        <begin position="33"/>
        <end position="56"/>
    </location>
</feature>
<dbReference type="Proteomes" id="UP000319143">
    <property type="component" value="Unassembled WGS sequence"/>
</dbReference>
<gene>
    <name evidence="6" type="primary">liaS_3</name>
    <name evidence="6" type="ORF">Poly41_68300</name>
</gene>
<feature type="domain" description="Histidine kinase" evidence="5">
    <location>
        <begin position="259"/>
        <end position="452"/>
    </location>
</feature>
<dbReference type="SMART" id="SM00387">
    <property type="entry name" value="HATPase_c"/>
    <property type="match status" value="1"/>
</dbReference>
<protein>
    <submittedName>
        <fullName evidence="6">Sensor histidine kinase LiaS</fullName>
        <ecNumber evidence="6">2.7.13.3</ecNumber>
    </submittedName>
</protein>
<dbReference type="Gene3D" id="1.20.5.1930">
    <property type="match status" value="1"/>
</dbReference>
<evidence type="ECO:0000259" key="5">
    <source>
        <dbReference type="PROSITE" id="PS50109"/>
    </source>
</evidence>
<keyword evidence="4" id="KW-0472">Membrane</keyword>
<dbReference type="EMBL" id="SJPV01000027">
    <property type="protein sequence ID" value="TWU28879.1"/>
    <property type="molecule type" value="Genomic_DNA"/>
</dbReference>
<dbReference type="OrthoDB" id="290376at2"/>
<dbReference type="Pfam" id="PF02518">
    <property type="entry name" value="HATPase_c"/>
    <property type="match status" value="1"/>
</dbReference>
<keyword evidence="4" id="KW-1133">Transmembrane helix</keyword>
<dbReference type="PROSITE" id="PS50109">
    <property type="entry name" value="HIS_KIN"/>
    <property type="match status" value="1"/>
</dbReference>
<keyword evidence="2 6" id="KW-0418">Kinase</keyword>
<dbReference type="InterPro" id="IPR011712">
    <property type="entry name" value="Sig_transdc_His_kin_sub3_dim/P"/>
</dbReference>
<dbReference type="CDD" id="cd16917">
    <property type="entry name" value="HATPase_UhpB-NarQ-NarX-like"/>
    <property type="match status" value="1"/>
</dbReference>
<keyword evidence="4" id="KW-0812">Transmembrane</keyword>
<dbReference type="GO" id="GO:0046983">
    <property type="term" value="F:protein dimerization activity"/>
    <property type="evidence" value="ECO:0007669"/>
    <property type="project" value="InterPro"/>
</dbReference>
<dbReference type="SUPFAM" id="SSF55874">
    <property type="entry name" value="ATPase domain of HSP90 chaperone/DNA topoisomerase II/histidine kinase"/>
    <property type="match status" value="1"/>
</dbReference>
<name>A0A5C6D1U5_9BACT</name>
<keyword evidence="7" id="KW-1185">Reference proteome</keyword>
<evidence type="ECO:0000256" key="3">
    <source>
        <dbReference type="ARBA" id="ARBA00023012"/>
    </source>
</evidence>
<dbReference type="InterPro" id="IPR036890">
    <property type="entry name" value="HATPase_C_sf"/>
</dbReference>
<accession>A0A5C6D1U5</accession>
<dbReference type="PANTHER" id="PTHR24421">
    <property type="entry name" value="NITRATE/NITRITE SENSOR PROTEIN NARX-RELATED"/>
    <property type="match status" value="1"/>
</dbReference>